<gene>
    <name evidence="5" type="ORF">H6F44_14145</name>
</gene>
<comment type="caution">
    <text evidence="5">The sequence shown here is derived from an EMBL/GenBank/DDBJ whole genome shotgun (WGS) entry which is preliminary data.</text>
</comment>
<evidence type="ECO:0000256" key="3">
    <source>
        <dbReference type="ARBA" id="ARBA00022676"/>
    </source>
</evidence>
<dbReference type="Pfam" id="PF13641">
    <property type="entry name" value="Glyco_tranf_2_3"/>
    <property type="match status" value="1"/>
</dbReference>
<comment type="similarity">
    <text evidence="2">Belongs to the glycosyltransferase 2 family.</text>
</comment>
<dbReference type="CDD" id="cd00761">
    <property type="entry name" value="Glyco_tranf_GTA_type"/>
    <property type="match status" value="1"/>
</dbReference>
<dbReference type="GO" id="GO:0016757">
    <property type="term" value="F:glycosyltransferase activity"/>
    <property type="evidence" value="ECO:0007669"/>
    <property type="project" value="UniProtKB-KW"/>
</dbReference>
<evidence type="ECO:0000313" key="5">
    <source>
        <dbReference type="EMBL" id="MBD2151254.1"/>
    </source>
</evidence>
<dbReference type="EMBL" id="JACJPY010000047">
    <property type="protein sequence ID" value="MBD2151254.1"/>
    <property type="molecule type" value="Genomic_DNA"/>
</dbReference>
<evidence type="ECO:0000313" key="6">
    <source>
        <dbReference type="Proteomes" id="UP000631421"/>
    </source>
</evidence>
<dbReference type="PANTHER" id="PTHR43179:SF12">
    <property type="entry name" value="GALACTOFURANOSYLTRANSFERASE GLFT2"/>
    <property type="match status" value="1"/>
</dbReference>
<dbReference type="SUPFAM" id="SSF53448">
    <property type="entry name" value="Nucleotide-diphospho-sugar transferases"/>
    <property type="match status" value="1"/>
</dbReference>
<dbReference type="Proteomes" id="UP000631421">
    <property type="component" value="Unassembled WGS sequence"/>
</dbReference>
<keyword evidence="4" id="KW-0808">Transferase</keyword>
<evidence type="ECO:0000256" key="4">
    <source>
        <dbReference type="ARBA" id="ARBA00022679"/>
    </source>
</evidence>
<reference evidence="5" key="1">
    <citation type="journal article" date="2015" name="ISME J.">
        <title>Draft Genome Sequence of Streptomyces incarnatus NRRL8089, which Produces the Nucleoside Antibiotic Sinefungin.</title>
        <authorList>
            <person name="Oshima K."/>
            <person name="Hattori M."/>
            <person name="Shimizu H."/>
            <person name="Fukuda K."/>
            <person name="Nemoto M."/>
            <person name="Inagaki K."/>
            <person name="Tamura T."/>
        </authorList>
    </citation>
    <scope>NUCLEOTIDE SEQUENCE</scope>
    <source>
        <strain evidence="5">FACHB-1277</strain>
    </source>
</reference>
<sequence length="321" mass="36255">MKITVVVPTYRRTKDLQVCLLALSKQVRPVDELWITVRDIDTETWQFLENLSPEIAALPMQTITVTVTGVVAAMNLGLAAATGDIVAFTDDDSGAHPHWLEQIEQVFLADPQVGAVGGRDWVYHGKELEAGAKERVGKVQWFGRLVGNHHIGVGGAREVDFLKGVNMSFRREAIADPRYEPMRFDPRMRGTGAQVNFEVIFCLELKRRGWKLIYDSEIGVDHFRGARFDEDKRDSFNPLAVTNAVHNESLAILDYLSDWERFVFGIWAIAIGTRDSFGLLQCLRFLPKQGKTAIRRLWASWQGRWQGWRTWQAGRAASNGG</sequence>
<protein>
    <submittedName>
        <fullName evidence="5">Glycosyltransferase</fullName>
    </submittedName>
</protein>
<proteinExistence type="inferred from homology"/>
<evidence type="ECO:0000256" key="1">
    <source>
        <dbReference type="ARBA" id="ARBA00004776"/>
    </source>
</evidence>
<accession>A0A926UU34</accession>
<dbReference type="Gene3D" id="3.90.550.10">
    <property type="entry name" value="Spore Coat Polysaccharide Biosynthesis Protein SpsA, Chain A"/>
    <property type="match status" value="1"/>
</dbReference>
<name>A0A926UU34_9CYAN</name>
<comment type="pathway">
    <text evidence="1">Cell wall biogenesis; cell wall polysaccharide biosynthesis.</text>
</comment>
<dbReference type="InterPro" id="IPR029044">
    <property type="entry name" value="Nucleotide-diphossugar_trans"/>
</dbReference>
<dbReference type="AlphaFoldDB" id="A0A926UU34"/>
<keyword evidence="3" id="KW-0328">Glycosyltransferase</keyword>
<organism evidence="5 6">
    <name type="scientific">Pseudanabaena cinerea FACHB-1277</name>
    <dbReference type="NCBI Taxonomy" id="2949581"/>
    <lineage>
        <taxon>Bacteria</taxon>
        <taxon>Bacillati</taxon>
        <taxon>Cyanobacteriota</taxon>
        <taxon>Cyanophyceae</taxon>
        <taxon>Pseudanabaenales</taxon>
        <taxon>Pseudanabaenaceae</taxon>
        <taxon>Pseudanabaena</taxon>
        <taxon>Pseudanabaena cinerea</taxon>
    </lineage>
</organism>
<evidence type="ECO:0000256" key="2">
    <source>
        <dbReference type="ARBA" id="ARBA00006739"/>
    </source>
</evidence>
<reference evidence="5" key="2">
    <citation type="submission" date="2020-08" db="EMBL/GenBank/DDBJ databases">
        <authorList>
            <person name="Chen M."/>
            <person name="Teng W."/>
            <person name="Zhao L."/>
            <person name="Hu C."/>
            <person name="Zhou Y."/>
            <person name="Han B."/>
            <person name="Song L."/>
            <person name="Shu W."/>
        </authorList>
    </citation>
    <scope>NUCLEOTIDE SEQUENCE</scope>
    <source>
        <strain evidence="5">FACHB-1277</strain>
    </source>
</reference>
<keyword evidence="6" id="KW-1185">Reference proteome</keyword>
<dbReference type="PANTHER" id="PTHR43179">
    <property type="entry name" value="RHAMNOSYLTRANSFERASE WBBL"/>
    <property type="match status" value="1"/>
</dbReference>
<dbReference type="RefSeq" id="WP_190351673.1">
    <property type="nucleotide sequence ID" value="NZ_JACJPY010000047.1"/>
</dbReference>